<feature type="region of interest" description="Disordered" evidence="1">
    <location>
        <begin position="41"/>
        <end position="61"/>
    </location>
</feature>
<reference evidence="2 3" key="1">
    <citation type="submission" date="2019-05" db="EMBL/GenBank/DDBJ databases">
        <title>Another draft genome of Portunus trituberculatus and its Hox gene families provides insights of decapod evolution.</title>
        <authorList>
            <person name="Jeong J.-H."/>
            <person name="Song I."/>
            <person name="Kim S."/>
            <person name="Choi T."/>
            <person name="Kim D."/>
            <person name="Ryu S."/>
            <person name="Kim W."/>
        </authorList>
    </citation>
    <scope>NUCLEOTIDE SEQUENCE [LARGE SCALE GENOMIC DNA]</scope>
    <source>
        <tissue evidence="2">Muscle</tissue>
    </source>
</reference>
<gene>
    <name evidence="2" type="ORF">E2C01_019016</name>
</gene>
<evidence type="ECO:0000313" key="2">
    <source>
        <dbReference type="EMBL" id="MPC25892.1"/>
    </source>
</evidence>
<feature type="region of interest" description="Disordered" evidence="1">
    <location>
        <begin position="79"/>
        <end position="108"/>
    </location>
</feature>
<dbReference type="AlphaFoldDB" id="A0A5B7DW36"/>
<dbReference type="EMBL" id="VSRR010001524">
    <property type="protein sequence ID" value="MPC25892.1"/>
    <property type="molecule type" value="Genomic_DNA"/>
</dbReference>
<evidence type="ECO:0000313" key="3">
    <source>
        <dbReference type="Proteomes" id="UP000324222"/>
    </source>
</evidence>
<accession>A0A5B7DW36</accession>
<protein>
    <submittedName>
        <fullName evidence="2">Uncharacterized protein</fullName>
    </submittedName>
</protein>
<name>A0A5B7DW36_PORTR</name>
<evidence type="ECO:0000256" key="1">
    <source>
        <dbReference type="SAM" id="MobiDB-lite"/>
    </source>
</evidence>
<sequence>MVTREQKYSAIKVQITDSMTSTGKYKDHRAGEVHGVNLPCRPSIHPSSVHPPQHHAASATQALSRRCLADHTLVFTHTTTPHASHTASIPHTSHSTTLTPHASRFTHG</sequence>
<comment type="caution">
    <text evidence="2">The sequence shown here is derived from an EMBL/GenBank/DDBJ whole genome shotgun (WGS) entry which is preliminary data.</text>
</comment>
<proteinExistence type="predicted"/>
<dbReference type="Proteomes" id="UP000324222">
    <property type="component" value="Unassembled WGS sequence"/>
</dbReference>
<organism evidence="2 3">
    <name type="scientific">Portunus trituberculatus</name>
    <name type="common">Swimming crab</name>
    <name type="synonym">Neptunus trituberculatus</name>
    <dbReference type="NCBI Taxonomy" id="210409"/>
    <lineage>
        <taxon>Eukaryota</taxon>
        <taxon>Metazoa</taxon>
        <taxon>Ecdysozoa</taxon>
        <taxon>Arthropoda</taxon>
        <taxon>Crustacea</taxon>
        <taxon>Multicrustacea</taxon>
        <taxon>Malacostraca</taxon>
        <taxon>Eumalacostraca</taxon>
        <taxon>Eucarida</taxon>
        <taxon>Decapoda</taxon>
        <taxon>Pleocyemata</taxon>
        <taxon>Brachyura</taxon>
        <taxon>Eubrachyura</taxon>
        <taxon>Portunoidea</taxon>
        <taxon>Portunidae</taxon>
        <taxon>Portuninae</taxon>
        <taxon>Portunus</taxon>
    </lineage>
</organism>
<keyword evidence="3" id="KW-1185">Reference proteome</keyword>